<gene>
    <name evidence="2" type="ORF">KPH14_009151</name>
</gene>
<accession>A0AAD9RNP2</accession>
<name>A0AAD9RNP2_9HYME</name>
<reference evidence="2" key="1">
    <citation type="submission" date="2021-08" db="EMBL/GenBank/DDBJ databases">
        <authorList>
            <person name="Misof B."/>
            <person name="Oliver O."/>
            <person name="Podsiadlowski L."/>
            <person name="Donath A."/>
            <person name="Peters R."/>
            <person name="Mayer C."/>
            <person name="Rust J."/>
            <person name="Gunkel S."/>
            <person name="Lesny P."/>
            <person name="Martin S."/>
            <person name="Oeyen J.P."/>
            <person name="Petersen M."/>
            <person name="Panagiotis P."/>
            <person name="Wilbrandt J."/>
            <person name="Tanja T."/>
        </authorList>
    </citation>
    <scope>NUCLEOTIDE SEQUENCE</scope>
    <source>
        <strain evidence="2">GBR_01_08_01A</strain>
        <tissue evidence="2">Thorax + abdomen</tissue>
    </source>
</reference>
<evidence type="ECO:0000313" key="3">
    <source>
        <dbReference type="Proteomes" id="UP001258017"/>
    </source>
</evidence>
<comment type="caution">
    <text evidence="2">The sequence shown here is derived from an EMBL/GenBank/DDBJ whole genome shotgun (WGS) entry which is preliminary data.</text>
</comment>
<keyword evidence="3" id="KW-1185">Reference proteome</keyword>
<evidence type="ECO:0000256" key="1">
    <source>
        <dbReference type="SAM" id="MobiDB-lite"/>
    </source>
</evidence>
<feature type="compositionally biased region" description="Polar residues" evidence="1">
    <location>
        <begin position="57"/>
        <end position="79"/>
    </location>
</feature>
<sequence>MYSSYVLSFQETEDIKRLKRERNSIIEIFDVTHFNLRASSRHSRSFSIPHSSMLGVRTTQISKQPGRQASKQTSKQANRQAKVAGGGASRQPRIPEEAR</sequence>
<protein>
    <submittedName>
        <fullName evidence="2">Uncharacterized protein</fullName>
    </submittedName>
</protein>
<dbReference type="EMBL" id="JAIFRP010000030">
    <property type="protein sequence ID" value="KAK2583125.1"/>
    <property type="molecule type" value="Genomic_DNA"/>
</dbReference>
<feature type="region of interest" description="Disordered" evidence="1">
    <location>
        <begin position="41"/>
        <end position="99"/>
    </location>
</feature>
<dbReference type="AlphaFoldDB" id="A0AAD9RNP2"/>
<evidence type="ECO:0000313" key="2">
    <source>
        <dbReference type="EMBL" id="KAK2583125.1"/>
    </source>
</evidence>
<reference evidence="2" key="2">
    <citation type="journal article" date="2023" name="Commun. Biol.">
        <title>Intrasexual cuticular hydrocarbon dimorphism in a wasp sheds light on hydrocarbon biosynthesis genes in Hymenoptera.</title>
        <authorList>
            <person name="Moris V.C."/>
            <person name="Podsiadlowski L."/>
            <person name="Martin S."/>
            <person name="Oeyen J.P."/>
            <person name="Donath A."/>
            <person name="Petersen M."/>
            <person name="Wilbrandt J."/>
            <person name="Misof B."/>
            <person name="Liedtke D."/>
            <person name="Thamm M."/>
            <person name="Scheiner R."/>
            <person name="Schmitt T."/>
            <person name="Niehuis O."/>
        </authorList>
    </citation>
    <scope>NUCLEOTIDE SEQUENCE</scope>
    <source>
        <strain evidence="2">GBR_01_08_01A</strain>
    </source>
</reference>
<dbReference type="Proteomes" id="UP001258017">
    <property type="component" value="Unassembled WGS sequence"/>
</dbReference>
<proteinExistence type="predicted"/>
<organism evidence="2 3">
    <name type="scientific">Odynerus spinipes</name>
    <dbReference type="NCBI Taxonomy" id="1348599"/>
    <lineage>
        <taxon>Eukaryota</taxon>
        <taxon>Metazoa</taxon>
        <taxon>Ecdysozoa</taxon>
        <taxon>Arthropoda</taxon>
        <taxon>Hexapoda</taxon>
        <taxon>Insecta</taxon>
        <taxon>Pterygota</taxon>
        <taxon>Neoptera</taxon>
        <taxon>Endopterygota</taxon>
        <taxon>Hymenoptera</taxon>
        <taxon>Apocrita</taxon>
        <taxon>Aculeata</taxon>
        <taxon>Vespoidea</taxon>
        <taxon>Vespidae</taxon>
        <taxon>Eumeninae</taxon>
        <taxon>Odynerus</taxon>
    </lineage>
</organism>